<reference evidence="4" key="1">
    <citation type="journal article" date="2019" name="Int. J. Syst. Evol. Microbiol.">
        <title>The Global Catalogue of Microorganisms (GCM) 10K type strain sequencing project: providing services to taxonomists for standard genome sequencing and annotation.</title>
        <authorList>
            <consortium name="The Broad Institute Genomics Platform"/>
            <consortium name="The Broad Institute Genome Sequencing Center for Infectious Disease"/>
            <person name="Wu L."/>
            <person name="Ma J."/>
        </authorList>
    </citation>
    <scope>NUCLEOTIDE SEQUENCE [LARGE SCALE GENOMIC DNA]</scope>
    <source>
        <strain evidence="4">KCTC 22280</strain>
    </source>
</reference>
<evidence type="ECO:0000313" key="3">
    <source>
        <dbReference type="EMBL" id="GGY72011.1"/>
    </source>
</evidence>
<feature type="domain" description="TssC1 C-terminal" evidence="2">
    <location>
        <begin position="396"/>
        <end position="506"/>
    </location>
</feature>
<protein>
    <submittedName>
        <fullName evidence="3">Type VI secretion protein</fullName>
    </submittedName>
</protein>
<name>A0ABQ3AZZ6_9GAMM</name>
<dbReference type="EMBL" id="BMXV01000004">
    <property type="protein sequence ID" value="GGY72011.1"/>
    <property type="molecule type" value="Genomic_DNA"/>
</dbReference>
<dbReference type="Pfam" id="PF05943">
    <property type="entry name" value="VipB"/>
    <property type="match status" value="1"/>
</dbReference>
<accession>A0ABQ3AZZ6</accession>
<proteinExistence type="predicted"/>
<dbReference type="Proteomes" id="UP000601597">
    <property type="component" value="Unassembled WGS sequence"/>
</dbReference>
<dbReference type="PANTHER" id="PTHR35565">
    <property type="entry name" value="CYTOPLASMIC PROTEIN-RELATED"/>
    <property type="match status" value="1"/>
</dbReference>
<dbReference type="InterPro" id="IPR044031">
    <property type="entry name" value="TssC1_N"/>
</dbReference>
<evidence type="ECO:0000259" key="1">
    <source>
        <dbReference type="Pfam" id="PF05943"/>
    </source>
</evidence>
<dbReference type="InterPro" id="IPR010269">
    <property type="entry name" value="T6SS_TssC-like"/>
</dbReference>
<comment type="caution">
    <text evidence="3">The sequence shown here is derived from an EMBL/GenBank/DDBJ whole genome shotgun (WGS) entry which is preliminary data.</text>
</comment>
<keyword evidence="4" id="KW-1185">Reference proteome</keyword>
<organism evidence="3 4">
    <name type="scientific">Marinobacter zhanjiangensis</name>
    <dbReference type="NCBI Taxonomy" id="578215"/>
    <lineage>
        <taxon>Bacteria</taxon>
        <taxon>Pseudomonadati</taxon>
        <taxon>Pseudomonadota</taxon>
        <taxon>Gammaproteobacteria</taxon>
        <taxon>Pseudomonadales</taxon>
        <taxon>Marinobacteraceae</taxon>
        <taxon>Marinobacter</taxon>
    </lineage>
</organism>
<sequence length="512" mass="57476">MNDKQGCFMGAALSFVDKDYLDRQPPAEAQVLPDRGFAERLVAEADDLQALLLLLGRTDPEKQWTRSDITALLAGMLVRLDRLLNEQLNAILHHPEFRALEANWRGLLLLADQVVESDNEGLVRVRVLDLSWKMLRKDLTRSIEFDHSRLFAKIYSEEFGNPGGEPFGLLLGAYTISHRTEGGQSNMDILKELSRVGAAAFAPVIVNADPSFFGVDHFADLTAVSELESHFSQPELVKWRALRQEEDARFLGITMPRMMMRPPHLGPGQGIEGFRFRESGSNAARDYLWGPACFGFGTVAIRAFCESGWFAQIRGYRPERVAHGVVDNLPSIQKSTETGALFPSRNAVDWQITDRMERALADEGFVPLAPLANTEMLTFHSVPSVQEPATYGKPAADMSARLSAMLHYTLCVSRFAHYLKVMGRDRVGGYRTPEDCEEQLRKWLRSYTMASEGASDEMRARFPLRDAQVSVKARVGDPGKFYSVIRLQPHFQIDQLVTGMKLITELTPVNRI</sequence>
<evidence type="ECO:0000313" key="4">
    <source>
        <dbReference type="Proteomes" id="UP000601597"/>
    </source>
</evidence>
<dbReference type="Pfam" id="PF18945">
    <property type="entry name" value="VipB_2"/>
    <property type="match status" value="1"/>
</dbReference>
<gene>
    <name evidence="3" type="ORF">GCM10007071_18790</name>
</gene>
<dbReference type="NCBIfam" id="TIGR03355">
    <property type="entry name" value="VI_chp_2"/>
    <property type="match status" value="1"/>
</dbReference>
<evidence type="ECO:0000259" key="2">
    <source>
        <dbReference type="Pfam" id="PF18945"/>
    </source>
</evidence>
<dbReference type="InterPro" id="IPR044032">
    <property type="entry name" value="TssC1_C"/>
</dbReference>
<dbReference type="PANTHER" id="PTHR35565:SF3">
    <property type="entry name" value="TYPE VI SECRETION SYSTEM SHEATH PROTEIN TSSC1"/>
    <property type="match status" value="1"/>
</dbReference>
<feature type="domain" description="TssC1 N-terminal" evidence="1">
    <location>
        <begin position="77"/>
        <end position="386"/>
    </location>
</feature>
<dbReference type="RefSeq" id="WP_189575747.1">
    <property type="nucleotide sequence ID" value="NZ_BMXV01000004.1"/>
</dbReference>